<evidence type="ECO:0000313" key="8">
    <source>
        <dbReference type="Proteomes" id="UP000004931"/>
    </source>
</evidence>
<dbReference type="CDD" id="cd07042">
    <property type="entry name" value="STAS_SulP_like_sulfate_transporter"/>
    <property type="match status" value="1"/>
</dbReference>
<feature type="transmembrane region" description="Helical" evidence="5">
    <location>
        <begin position="177"/>
        <end position="194"/>
    </location>
</feature>
<keyword evidence="8" id="KW-1185">Reference proteome</keyword>
<dbReference type="EMBL" id="AAVT01000001">
    <property type="protein sequence ID" value="EAW32406.1"/>
    <property type="molecule type" value="Genomic_DNA"/>
</dbReference>
<dbReference type="NCBIfam" id="TIGR00815">
    <property type="entry name" value="sulP"/>
    <property type="match status" value="1"/>
</dbReference>
<feature type="transmembrane region" description="Helical" evidence="5">
    <location>
        <begin position="24"/>
        <end position="44"/>
    </location>
</feature>
<evidence type="ECO:0000313" key="7">
    <source>
        <dbReference type="EMBL" id="EAW32406.1"/>
    </source>
</evidence>
<feature type="transmembrane region" description="Helical" evidence="5">
    <location>
        <begin position="249"/>
        <end position="268"/>
    </location>
</feature>
<proteinExistence type="predicted"/>
<dbReference type="Gene3D" id="3.30.750.24">
    <property type="entry name" value="STAS domain"/>
    <property type="match status" value="1"/>
</dbReference>
<dbReference type="InterPro" id="IPR011547">
    <property type="entry name" value="SLC26A/SulP_dom"/>
</dbReference>
<dbReference type="Pfam" id="PF00916">
    <property type="entry name" value="Sulfate_transp"/>
    <property type="match status" value="1"/>
</dbReference>
<dbReference type="STRING" id="247633.GP2143_14161"/>
<protein>
    <submittedName>
        <fullName evidence="7">Sulfate transporter</fullName>
    </submittedName>
</protein>
<dbReference type="SUPFAM" id="SSF52091">
    <property type="entry name" value="SpoIIaa-like"/>
    <property type="match status" value="1"/>
</dbReference>
<evidence type="ECO:0000259" key="6">
    <source>
        <dbReference type="PROSITE" id="PS50801"/>
    </source>
</evidence>
<feature type="transmembrane region" description="Helical" evidence="5">
    <location>
        <begin position="206"/>
        <end position="229"/>
    </location>
</feature>
<organism evidence="7 8">
    <name type="scientific">marine gamma proteobacterium HTCC2143</name>
    <dbReference type="NCBI Taxonomy" id="247633"/>
    <lineage>
        <taxon>Bacteria</taxon>
        <taxon>Pseudomonadati</taxon>
        <taxon>Pseudomonadota</taxon>
        <taxon>Gammaproteobacteria</taxon>
        <taxon>Cellvibrionales</taxon>
        <taxon>Spongiibacteraceae</taxon>
        <taxon>BD1-7 clade</taxon>
    </lineage>
</organism>
<accession>A0Y8F2</accession>
<feature type="transmembrane region" description="Helical" evidence="5">
    <location>
        <begin position="99"/>
        <end position="122"/>
    </location>
</feature>
<evidence type="ECO:0000256" key="5">
    <source>
        <dbReference type="SAM" id="Phobius"/>
    </source>
</evidence>
<dbReference type="PANTHER" id="PTHR11814">
    <property type="entry name" value="SULFATE TRANSPORTER"/>
    <property type="match status" value="1"/>
</dbReference>
<dbReference type="AlphaFoldDB" id="A0Y8F2"/>
<gene>
    <name evidence="7" type="ORF">GP2143_14161</name>
</gene>
<sequence length="574" mass="62619">MLRKFFPGLGWLQGYNRGIFKSDLLSGITIAAMLIPQSMGYALVAGLPAEYGLYACIVPPVLYALLGTSNKISMGPVALDSILILTGLSVLAEPGSDNYLELAIALTLLVGVIQFAFGLIKFGFIANFLSYPVILGYTCAAAIIIMGSQFENMLGITVDSGNIFSQIFYFVQRIGSWHWLTAGIGLIGLVFMIYPKRFFPSMPSGLILLVIGMICSGVWNAQAYGIDVIANIPRGLPTPRMPGITSDQLMALIPTAMTVALMGYVGSMSICKAQEKPTDKFNVKPNQELVAMGVANFVGSFFKAFPVSASFSRSAAFIEAGALTQVSAVVSSVVIVIVMMFLTPVFISYPLPKVLLAAIIIVSVAGLFKYGQMKALFKQNRHEFLLMLVTFVVTLVLGVQQGLLAGVVLSIARVIYTSATPHMTELGSIQGGRLFRNVNRFDDVVIRDDILIFRFDAPLYFANKDYFVDNLYRWIKQRPDNLLTSIIFDAEAVNSVDTTAILMLQKIIDNLQQQGIKLYITNAIGPVRDALHNSPLSNYMNEESMFSTIQSAIDFIDYGTSDTDRVALQTDASP</sequence>
<dbReference type="GO" id="GO:0016020">
    <property type="term" value="C:membrane"/>
    <property type="evidence" value="ECO:0007669"/>
    <property type="project" value="UniProtKB-SubCell"/>
</dbReference>
<dbReference type="GO" id="GO:0055085">
    <property type="term" value="P:transmembrane transport"/>
    <property type="evidence" value="ECO:0007669"/>
    <property type="project" value="InterPro"/>
</dbReference>
<evidence type="ECO:0000256" key="1">
    <source>
        <dbReference type="ARBA" id="ARBA00004141"/>
    </source>
</evidence>
<name>A0Y8F2_9GAMM</name>
<keyword evidence="4 5" id="KW-0472">Membrane</keyword>
<feature type="transmembrane region" description="Helical" evidence="5">
    <location>
        <begin position="128"/>
        <end position="146"/>
    </location>
</feature>
<dbReference type="PROSITE" id="PS50801">
    <property type="entry name" value="STAS"/>
    <property type="match status" value="1"/>
</dbReference>
<evidence type="ECO:0000256" key="3">
    <source>
        <dbReference type="ARBA" id="ARBA00022989"/>
    </source>
</evidence>
<keyword evidence="3 5" id="KW-1133">Transmembrane helix</keyword>
<dbReference type="InterPro" id="IPR002645">
    <property type="entry name" value="STAS_dom"/>
</dbReference>
<feature type="transmembrane region" description="Helical" evidence="5">
    <location>
        <begin position="384"/>
        <end position="416"/>
    </location>
</feature>
<evidence type="ECO:0000256" key="4">
    <source>
        <dbReference type="ARBA" id="ARBA00023136"/>
    </source>
</evidence>
<evidence type="ECO:0000256" key="2">
    <source>
        <dbReference type="ARBA" id="ARBA00022692"/>
    </source>
</evidence>
<comment type="caution">
    <text evidence="7">The sequence shown here is derived from an EMBL/GenBank/DDBJ whole genome shotgun (WGS) entry which is preliminary data.</text>
</comment>
<dbReference type="Proteomes" id="UP000004931">
    <property type="component" value="Unassembled WGS sequence"/>
</dbReference>
<dbReference type="InterPro" id="IPR001902">
    <property type="entry name" value="SLC26A/SulP_fam"/>
</dbReference>
<feature type="transmembrane region" description="Helical" evidence="5">
    <location>
        <begin position="51"/>
        <end position="68"/>
    </location>
</feature>
<feature type="transmembrane region" description="Helical" evidence="5">
    <location>
        <begin position="354"/>
        <end position="372"/>
    </location>
</feature>
<reference evidence="7 8" key="1">
    <citation type="journal article" date="2010" name="J. Bacteriol.">
        <title>Genome sequence of the oligotrophic marine Gammaproteobacterium HTCC2143, isolated from the Oregon Coast.</title>
        <authorList>
            <person name="Oh H.M."/>
            <person name="Kang I."/>
            <person name="Ferriera S."/>
            <person name="Giovannoni S.J."/>
            <person name="Cho J.C."/>
        </authorList>
    </citation>
    <scope>NUCLEOTIDE SEQUENCE [LARGE SCALE GENOMIC DNA]</scope>
    <source>
        <strain evidence="7 8">HTCC2143</strain>
    </source>
</reference>
<dbReference type="InterPro" id="IPR036513">
    <property type="entry name" value="STAS_dom_sf"/>
</dbReference>
<feature type="transmembrane region" description="Helical" evidence="5">
    <location>
        <begin position="326"/>
        <end position="347"/>
    </location>
</feature>
<dbReference type="Pfam" id="PF01740">
    <property type="entry name" value="STAS"/>
    <property type="match status" value="1"/>
</dbReference>
<feature type="transmembrane region" description="Helical" evidence="5">
    <location>
        <begin position="74"/>
        <end position="92"/>
    </location>
</feature>
<dbReference type="eggNOG" id="COG0659">
    <property type="taxonomic scope" value="Bacteria"/>
</dbReference>
<keyword evidence="2 5" id="KW-0812">Transmembrane</keyword>
<comment type="subcellular location">
    <subcellularLocation>
        <location evidence="1">Membrane</location>
        <topology evidence="1">Multi-pass membrane protein</topology>
    </subcellularLocation>
</comment>
<feature type="domain" description="STAS" evidence="6">
    <location>
        <begin position="440"/>
        <end position="556"/>
    </location>
</feature>